<dbReference type="Pfam" id="PF07007">
    <property type="entry name" value="LprI"/>
    <property type="match status" value="1"/>
</dbReference>
<protein>
    <submittedName>
        <fullName evidence="3">Lysozyme inhibitor LprI family protein</fullName>
    </submittedName>
</protein>
<accession>A0ABU4RQU2</accession>
<dbReference type="InterPro" id="IPR009739">
    <property type="entry name" value="LprI-like_N"/>
</dbReference>
<sequence length="134" mass="14624">MMLKQLPHVLIIFLGLAVPAAAQDCAQANTQADMNRCAGEAFMQADAALNAAYADLRRELENEAERQTLLTKAQRAWLALRDAECDFKTVESRGGSVHPLLVQQCRTELTARRTGELQAHAACVQADNSACLAR</sequence>
<name>A0ABU4RQU2_9HYPH</name>
<dbReference type="PANTHER" id="PTHR39176">
    <property type="entry name" value="PERIPLASMIC PROTEIN-RELATED"/>
    <property type="match status" value="1"/>
</dbReference>
<dbReference type="Proteomes" id="UP001274321">
    <property type="component" value="Unassembled WGS sequence"/>
</dbReference>
<dbReference type="Gene3D" id="1.20.1270.180">
    <property type="match status" value="1"/>
</dbReference>
<evidence type="ECO:0000313" key="4">
    <source>
        <dbReference type="Proteomes" id="UP001274321"/>
    </source>
</evidence>
<evidence type="ECO:0000313" key="3">
    <source>
        <dbReference type="EMBL" id="MDX6805141.1"/>
    </source>
</evidence>
<evidence type="ECO:0000259" key="2">
    <source>
        <dbReference type="Pfam" id="PF07007"/>
    </source>
</evidence>
<reference evidence="3 4" key="1">
    <citation type="submission" date="2023-11" db="EMBL/GenBank/DDBJ databases">
        <authorList>
            <person name="Bao R."/>
        </authorList>
    </citation>
    <scope>NUCLEOTIDE SEQUENCE [LARGE SCALE GENOMIC DNA]</scope>
    <source>
        <strain evidence="3 4">PJ23</strain>
    </source>
</reference>
<feature type="domain" description="Lysozyme inhibitor LprI-like N-terminal" evidence="2">
    <location>
        <begin position="25"/>
        <end position="117"/>
    </location>
</feature>
<feature type="chain" id="PRO_5045175456" evidence="1">
    <location>
        <begin position="23"/>
        <end position="134"/>
    </location>
</feature>
<evidence type="ECO:0000256" key="1">
    <source>
        <dbReference type="SAM" id="SignalP"/>
    </source>
</evidence>
<dbReference type="RefSeq" id="WP_319843271.1">
    <property type="nucleotide sequence ID" value="NZ_JAXAFJ010000002.1"/>
</dbReference>
<organism evidence="3 4">
    <name type="scientific">Terrihabitans rhizophilus</name>
    <dbReference type="NCBI Taxonomy" id="3092662"/>
    <lineage>
        <taxon>Bacteria</taxon>
        <taxon>Pseudomonadati</taxon>
        <taxon>Pseudomonadota</taxon>
        <taxon>Alphaproteobacteria</taxon>
        <taxon>Hyphomicrobiales</taxon>
        <taxon>Terrihabitans</taxon>
    </lineage>
</organism>
<feature type="signal peptide" evidence="1">
    <location>
        <begin position="1"/>
        <end position="22"/>
    </location>
</feature>
<gene>
    <name evidence="3" type="ORF">SCD90_03595</name>
</gene>
<comment type="caution">
    <text evidence="3">The sequence shown here is derived from an EMBL/GenBank/DDBJ whole genome shotgun (WGS) entry which is preliminary data.</text>
</comment>
<dbReference type="PANTHER" id="PTHR39176:SF1">
    <property type="entry name" value="PERIPLASMIC PROTEIN"/>
    <property type="match status" value="1"/>
</dbReference>
<dbReference type="EMBL" id="JAXAFJ010000002">
    <property type="protein sequence ID" value="MDX6805141.1"/>
    <property type="molecule type" value="Genomic_DNA"/>
</dbReference>
<proteinExistence type="predicted"/>
<keyword evidence="1" id="KW-0732">Signal</keyword>
<keyword evidence="4" id="KW-1185">Reference proteome</keyword>